<sequence length="119" mass="13223">MSLVAMPAPDRRPTPPNSYLRPSSDDSISFGTNNPFRRPSPPTSAQLSPISPVVDRERPMSRNPFLDPPAATNSAPKTEQDALTAKLVDDIFRDPTSPERSRLNGERHQNYIAYQSMTD</sequence>
<evidence type="ECO:0000313" key="3">
    <source>
        <dbReference type="Proteomes" id="UP000799439"/>
    </source>
</evidence>
<name>A0A9P4MH02_9PEZI</name>
<organism evidence="2 3">
    <name type="scientific">Myriangium duriaei CBS 260.36</name>
    <dbReference type="NCBI Taxonomy" id="1168546"/>
    <lineage>
        <taxon>Eukaryota</taxon>
        <taxon>Fungi</taxon>
        <taxon>Dikarya</taxon>
        <taxon>Ascomycota</taxon>
        <taxon>Pezizomycotina</taxon>
        <taxon>Dothideomycetes</taxon>
        <taxon>Dothideomycetidae</taxon>
        <taxon>Myriangiales</taxon>
        <taxon>Myriangiaceae</taxon>
        <taxon>Myriangium</taxon>
    </lineage>
</organism>
<comment type="caution">
    <text evidence="2">The sequence shown here is derived from an EMBL/GenBank/DDBJ whole genome shotgun (WGS) entry which is preliminary data.</text>
</comment>
<protein>
    <submittedName>
        <fullName evidence="2">Uncharacterized protein</fullName>
    </submittedName>
</protein>
<evidence type="ECO:0000256" key="1">
    <source>
        <dbReference type="SAM" id="MobiDB-lite"/>
    </source>
</evidence>
<proteinExistence type="predicted"/>
<feature type="compositionally biased region" description="Polar residues" evidence="1">
    <location>
        <begin position="25"/>
        <end position="35"/>
    </location>
</feature>
<dbReference type="AlphaFoldDB" id="A0A9P4MH02"/>
<keyword evidence="3" id="KW-1185">Reference proteome</keyword>
<gene>
    <name evidence="2" type="ORF">K461DRAFT_124321</name>
</gene>
<evidence type="ECO:0000313" key="2">
    <source>
        <dbReference type="EMBL" id="KAF2154200.1"/>
    </source>
</evidence>
<feature type="region of interest" description="Disordered" evidence="1">
    <location>
        <begin position="1"/>
        <end position="81"/>
    </location>
</feature>
<accession>A0A9P4MH02</accession>
<dbReference type="OrthoDB" id="10458557at2759"/>
<dbReference type="Proteomes" id="UP000799439">
    <property type="component" value="Unassembled WGS sequence"/>
</dbReference>
<dbReference type="EMBL" id="ML996084">
    <property type="protein sequence ID" value="KAF2154200.1"/>
    <property type="molecule type" value="Genomic_DNA"/>
</dbReference>
<reference evidence="2" key="1">
    <citation type="journal article" date="2020" name="Stud. Mycol.">
        <title>101 Dothideomycetes genomes: a test case for predicting lifestyles and emergence of pathogens.</title>
        <authorList>
            <person name="Haridas S."/>
            <person name="Albert R."/>
            <person name="Binder M."/>
            <person name="Bloem J."/>
            <person name="Labutti K."/>
            <person name="Salamov A."/>
            <person name="Andreopoulos B."/>
            <person name="Baker S."/>
            <person name="Barry K."/>
            <person name="Bills G."/>
            <person name="Bluhm B."/>
            <person name="Cannon C."/>
            <person name="Castanera R."/>
            <person name="Culley D."/>
            <person name="Daum C."/>
            <person name="Ezra D."/>
            <person name="Gonzalez J."/>
            <person name="Henrissat B."/>
            <person name="Kuo A."/>
            <person name="Liang C."/>
            <person name="Lipzen A."/>
            <person name="Lutzoni F."/>
            <person name="Magnuson J."/>
            <person name="Mondo S."/>
            <person name="Nolan M."/>
            <person name="Ohm R."/>
            <person name="Pangilinan J."/>
            <person name="Park H.-J."/>
            <person name="Ramirez L."/>
            <person name="Alfaro M."/>
            <person name="Sun H."/>
            <person name="Tritt A."/>
            <person name="Yoshinaga Y."/>
            <person name="Zwiers L.-H."/>
            <person name="Turgeon B."/>
            <person name="Goodwin S."/>
            <person name="Spatafora J."/>
            <person name="Crous P."/>
            <person name="Grigoriev I."/>
        </authorList>
    </citation>
    <scope>NUCLEOTIDE SEQUENCE</scope>
    <source>
        <strain evidence="2">CBS 260.36</strain>
    </source>
</reference>